<feature type="region of interest" description="Disordered" evidence="3">
    <location>
        <begin position="594"/>
        <end position="624"/>
    </location>
</feature>
<dbReference type="Proteomes" id="UP000515129">
    <property type="component" value="Unplaced"/>
</dbReference>
<dbReference type="FunFam" id="3.40.50.11210:FF:000003">
    <property type="entry name" value="RAP1 GTPase activating protein 2"/>
    <property type="match status" value="1"/>
</dbReference>
<evidence type="ECO:0000259" key="4">
    <source>
        <dbReference type="PROSITE" id="PS50085"/>
    </source>
</evidence>
<feature type="compositionally biased region" description="Polar residues" evidence="3">
    <location>
        <begin position="691"/>
        <end position="711"/>
    </location>
</feature>
<dbReference type="GO" id="GO:0005737">
    <property type="term" value="C:cytoplasm"/>
    <property type="evidence" value="ECO:0007669"/>
    <property type="project" value="TreeGrafter"/>
</dbReference>
<feature type="compositionally biased region" description="Polar residues" evidence="3">
    <location>
        <begin position="615"/>
        <end position="624"/>
    </location>
</feature>
<evidence type="ECO:0000313" key="6">
    <source>
        <dbReference type="RefSeq" id="XP_026097567.1"/>
    </source>
</evidence>
<dbReference type="InterPro" id="IPR003109">
    <property type="entry name" value="GoLoco_motif"/>
</dbReference>
<accession>A0A6P6MM03</accession>
<dbReference type="Gene3D" id="6.10.140.210">
    <property type="match status" value="1"/>
</dbReference>
<dbReference type="GeneID" id="113068885"/>
<evidence type="ECO:0000256" key="2">
    <source>
        <dbReference type="ARBA" id="ARBA00057316"/>
    </source>
</evidence>
<sequence length="746" mass="83663">MPQRKRSFTFGAYGGVDKTFSRARSLWKQDGGEPCISNTLDPSLFQPSLPHTGPAFFKTTDLFEMIEKMQSNRMDEQRCSFPPPLKTEEDYIPYPSVHEVLGRKSPFPLILLPQFGGYWIEGTNHELSYGIDLDQLLSPNSRFKLECNTTAKIYRKHFLGKEHFNYYTVDSALGHLVFSMKYDVIGDQEHLRLMLRTKMKTYQDVIPISCLTEFPNIVQMAKLVCEEVNVDRFFPVLYPKASRLIVTFDEHVISNNFKFGVIYQKFGQTSEEELFGNNEESPALVEFLEFLGQKIELHDFKGFRGGLDVTHGQTGSESVYHNFHNKEIMFHVSTKLPYTEGDTQQLQRKRHIGNDIVAIVFQDENTPFVPDMIASNFLHAYVVVQVENACSDNVLYKVSVTARDDVPFFGPPLPNPAIFKRGPEFHEFLLTKLINAEYACYKAEKFAKLEERTRSALLETLYEELHINSQAMMGLGGEEDKLENGGGGGGGFFESFKSLLVPGKSPSKYGRRGSAIGIGTIEESLIIPGKSPTRKKSGPFSSRRSSAIGIENIQEVQEKRIAALLSEDRTVLCLSLPSVTLRNGRLIVDSSNRECFPSTQKTPDSGHASQDPKSENSSNQSSPEVLITKNSSSMYYQAPSIPEALDLSRSSSNASSFASVVEDNETEATEDYDTGMESLSSADTPHKRDSFTYSTWLEDNMSTASTTSRGSSPAGKTDGGKNQEQNRTDIRIKLERPHDHKSTSNC</sequence>
<evidence type="ECO:0000256" key="1">
    <source>
        <dbReference type="ARBA" id="ARBA00022468"/>
    </source>
</evidence>
<dbReference type="GO" id="GO:0005096">
    <property type="term" value="F:GTPase activator activity"/>
    <property type="evidence" value="ECO:0007669"/>
    <property type="project" value="UniProtKB-KW"/>
</dbReference>
<reference evidence="6" key="1">
    <citation type="submission" date="2025-08" db="UniProtKB">
        <authorList>
            <consortium name="RefSeq"/>
        </authorList>
    </citation>
    <scope>IDENTIFICATION</scope>
    <source>
        <strain evidence="6">Wakin</strain>
        <tissue evidence="6">Muscle</tissue>
    </source>
</reference>
<dbReference type="SUPFAM" id="SSF111347">
    <property type="entry name" value="Rap/Ran-GAP"/>
    <property type="match status" value="1"/>
</dbReference>
<feature type="region of interest" description="Disordered" evidence="3">
    <location>
        <begin position="656"/>
        <end position="746"/>
    </location>
</feature>
<comment type="function">
    <text evidence="2">GTPase activator for the nuclear Ras-related regulatory protein RAP-1A (KREV-1), converting it to the putatively inactive GDP-bound state.</text>
</comment>
<dbReference type="AlphaFoldDB" id="A0A6P6MM03"/>
<feature type="compositionally biased region" description="Basic and acidic residues" evidence="3">
    <location>
        <begin position="718"/>
        <end position="746"/>
    </location>
</feature>
<feature type="domain" description="Rap-GAP" evidence="4">
    <location>
        <begin position="245"/>
        <end position="461"/>
    </location>
</feature>
<evidence type="ECO:0000256" key="3">
    <source>
        <dbReference type="SAM" id="MobiDB-lite"/>
    </source>
</evidence>
<dbReference type="RefSeq" id="XP_026097567.1">
    <property type="nucleotide sequence ID" value="XM_026241782.1"/>
</dbReference>
<gene>
    <name evidence="6" type="primary">LOC113068885</name>
</gene>
<dbReference type="Gene3D" id="3.40.50.11210">
    <property type="entry name" value="Rap/Ran-GAP"/>
    <property type="match status" value="1"/>
</dbReference>
<dbReference type="Pfam" id="PF21022">
    <property type="entry name" value="Rap-GAP_dimer"/>
    <property type="match status" value="1"/>
</dbReference>
<protein>
    <submittedName>
        <fullName evidence="6">Rap1 GTPase-activating protein 1-like isoform X8</fullName>
    </submittedName>
</protein>
<proteinExistence type="predicted"/>
<dbReference type="GO" id="GO:0051056">
    <property type="term" value="P:regulation of small GTPase mediated signal transduction"/>
    <property type="evidence" value="ECO:0007669"/>
    <property type="project" value="InterPro"/>
</dbReference>
<organism evidence="5 6">
    <name type="scientific">Carassius auratus</name>
    <name type="common">Goldfish</name>
    <dbReference type="NCBI Taxonomy" id="7957"/>
    <lineage>
        <taxon>Eukaryota</taxon>
        <taxon>Metazoa</taxon>
        <taxon>Chordata</taxon>
        <taxon>Craniata</taxon>
        <taxon>Vertebrata</taxon>
        <taxon>Euteleostomi</taxon>
        <taxon>Actinopterygii</taxon>
        <taxon>Neopterygii</taxon>
        <taxon>Teleostei</taxon>
        <taxon>Ostariophysi</taxon>
        <taxon>Cypriniformes</taxon>
        <taxon>Cyprinidae</taxon>
        <taxon>Cyprininae</taxon>
        <taxon>Carassius</taxon>
    </lineage>
</organism>
<dbReference type="InterPro" id="IPR050989">
    <property type="entry name" value="Rap1_Ran_GAP"/>
</dbReference>
<dbReference type="InterPro" id="IPR035974">
    <property type="entry name" value="Rap/Ran-GAP_sf"/>
</dbReference>
<keyword evidence="5" id="KW-1185">Reference proteome</keyword>
<name>A0A6P6MM03_CARAU</name>
<dbReference type="PROSITE" id="PS50085">
    <property type="entry name" value="RAPGAP"/>
    <property type="match status" value="1"/>
</dbReference>
<dbReference type="Pfam" id="PF02145">
    <property type="entry name" value="Rap_GAP"/>
    <property type="match status" value="1"/>
</dbReference>
<dbReference type="PANTHER" id="PTHR15711:SF3">
    <property type="entry name" value="RAP1 GTPASE-ACTIVATING PROTEIN 1"/>
    <property type="match status" value="1"/>
</dbReference>
<dbReference type="PANTHER" id="PTHR15711">
    <property type="entry name" value="RAP GTPASE-ACTIVATING PROTEIN"/>
    <property type="match status" value="1"/>
</dbReference>
<feature type="compositionally biased region" description="Acidic residues" evidence="3">
    <location>
        <begin position="662"/>
        <end position="674"/>
    </location>
</feature>
<dbReference type="Pfam" id="PF02188">
    <property type="entry name" value="GoLoco"/>
    <property type="match status" value="1"/>
</dbReference>
<evidence type="ECO:0000313" key="5">
    <source>
        <dbReference type="Proteomes" id="UP000515129"/>
    </source>
</evidence>
<dbReference type="InterPro" id="IPR000331">
    <property type="entry name" value="Rap/Ran_GAP_dom"/>
</dbReference>
<dbReference type="SMART" id="SM00390">
    <property type="entry name" value="GoLoco"/>
    <property type="match status" value="1"/>
</dbReference>
<keyword evidence="1" id="KW-0343">GTPase activation</keyword>
<dbReference type="PROSITE" id="PS50877">
    <property type="entry name" value="GOLOCO"/>
    <property type="match status" value="1"/>
</dbReference>